<evidence type="ECO:0000256" key="7">
    <source>
        <dbReference type="ARBA" id="ARBA00022692"/>
    </source>
</evidence>
<dbReference type="InterPro" id="IPR004358">
    <property type="entry name" value="Sig_transdc_His_kin-like_C"/>
</dbReference>
<protein>
    <recommendedName>
        <fullName evidence="3">histidine kinase</fullName>
        <ecNumber evidence="3">2.7.13.3</ecNumber>
    </recommendedName>
</protein>
<comment type="catalytic activity">
    <reaction evidence="1">
        <text>ATP + protein L-histidine = ADP + protein N-phospho-L-histidine.</text>
        <dbReference type="EC" id="2.7.13.3"/>
    </reaction>
</comment>
<dbReference type="EMBL" id="JPGY02000001">
    <property type="protein sequence ID" value="KRU13380.1"/>
    <property type="molecule type" value="Genomic_DNA"/>
</dbReference>
<dbReference type="FunFam" id="3.30.565.10:FF:000006">
    <property type="entry name" value="Sensor histidine kinase WalK"/>
    <property type="match status" value="1"/>
</dbReference>
<evidence type="ECO:0000313" key="18">
    <source>
        <dbReference type="EMBL" id="KRU13380.1"/>
    </source>
</evidence>
<keyword evidence="5" id="KW-0597">Phosphoprotein</keyword>
<keyword evidence="10" id="KW-0067">ATP-binding</keyword>
<dbReference type="Gene3D" id="3.30.565.10">
    <property type="entry name" value="Histidine kinase-like ATPase, C-terminal domain"/>
    <property type="match status" value="1"/>
</dbReference>
<evidence type="ECO:0000256" key="5">
    <source>
        <dbReference type="ARBA" id="ARBA00022553"/>
    </source>
</evidence>
<dbReference type="SUPFAM" id="SSF158472">
    <property type="entry name" value="HAMP domain-like"/>
    <property type="match status" value="1"/>
</dbReference>
<dbReference type="InterPro" id="IPR050398">
    <property type="entry name" value="HssS/ArlS-like"/>
</dbReference>
<dbReference type="eggNOG" id="COG2770">
    <property type="taxonomic scope" value="Bacteria"/>
</dbReference>
<reference evidence="17 20" key="1">
    <citation type="journal article" date="2015" name="Genome Announc.">
        <title>Complete Genome Sequence of the Nitrogen-Fixing and Solvent-Producing Clostridium pasteurianum DSM 525.</title>
        <authorList>
            <person name="Poehlein A."/>
            <person name="Grosse-Honebrink A."/>
            <person name="Zhang Y."/>
            <person name="Minton N.P."/>
            <person name="Daniel R."/>
        </authorList>
    </citation>
    <scope>NUCLEOTIDE SEQUENCE [LARGE SCALE GENOMIC DNA]</scope>
    <source>
        <strain evidence="17">DSM 525</strain>
        <strain evidence="20">DSM 525 / ATCC 6013</strain>
    </source>
</reference>
<dbReference type="Gene3D" id="1.10.287.130">
    <property type="match status" value="1"/>
</dbReference>
<evidence type="ECO:0000256" key="11">
    <source>
        <dbReference type="ARBA" id="ARBA00022989"/>
    </source>
</evidence>
<dbReference type="PRINTS" id="PR00344">
    <property type="entry name" value="BCTRLSENSOR"/>
</dbReference>
<dbReference type="GO" id="GO:0005524">
    <property type="term" value="F:ATP binding"/>
    <property type="evidence" value="ECO:0007669"/>
    <property type="project" value="UniProtKB-KW"/>
</dbReference>
<evidence type="ECO:0000256" key="14">
    <source>
        <dbReference type="SAM" id="Phobius"/>
    </source>
</evidence>
<accession>A0A0H3J6N8</accession>
<comment type="subcellular location">
    <subcellularLocation>
        <location evidence="2">Cell membrane</location>
        <topology evidence="2">Multi-pass membrane protein</topology>
    </subcellularLocation>
</comment>
<evidence type="ECO:0000313" key="19">
    <source>
        <dbReference type="Proteomes" id="UP000028042"/>
    </source>
</evidence>
<keyword evidence="7 14" id="KW-0812">Transmembrane</keyword>
<keyword evidence="12" id="KW-0902">Two-component regulatory system</keyword>
<dbReference type="PANTHER" id="PTHR45528">
    <property type="entry name" value="SENSOR HISTIDINE KINASE CPXA"/>
    <property type="match status" value="1"/>
</dbReference>
<dbReference type="GO" id="GO:0000155">
    <property type="term" value="F:phosphorelay sensor kinase activity"/>
    <property type="evidence" value="ECO:0007669"/>
    <property type="project" value="InterPro"/>
</dbReference>
<evidence type="ECO:0000256" key="13">
    <source>
        <dbReference type="ARBA" id="ARBA00023136"/>
    </source>
</evidence>
<proteinExistence type="predicted"/>
<keyword evidence="13 14" id="KW-0472">Membrane</keyword>
<evidence type="ECO:0000259" key="16">
    <source>
        <dbReference type="PROSITE" id="PS50885"/>
    </source>
</evidence>
<keyword evidence="9 17" id="KW-0418">Kinase</keyword>
<dbReference type="eggNOG" id="COG5002">
    <property type="taxonomic scope" value="Bacteria"/>
</dbReference>
<dbReference type="CDD" id="cd00075">
    <property type="entry name" value="HATPase"/>
    <property type="match status" value="1"/>
</dbReference>
<dbReference type="GO" id="GO:0005886">
    <property type="term" value="C:plasma membrane"/>
    <property type="evidence" value="ECO:0007669"/>
    <property type="project" value="UniProtKB-SubCell"/>
</dbReference>
<dbReference type="EC" id="2.7.13.3" evidence="3"/>
<dbReference type="CDD" id="cd06225">
    <property type="entry name" value="HAMP"/>
    <property type="match status" value="1"/>
</dbReference>
<feature type="domain" description="HAMP" evidence="16">
    <location>
        <begin position="191"/>
        <end position="243"/>
    </location>
</feature>
<dbReference type="InterPro" id="IPR036890">
    <property type="entry name" value="HATPase_C_sf"/>
</dbReference>
<keyword evidence="20" id="KW-1185">Reference proteome</keyword>
<dbReference type="AlphaFoldDB" id="A0A0H3J6N8"/>
<keyword evidence="4" id="KW-1003">Cell membrane</keyword>
<dbReference type="InterPro" id="IPR003594">
    <property type="entry name" value="HATPase_dom"/>
</dbReference>
<dbReference type="SMART" id="SM00387">
    <property type="entry name" value="HATPase_c"/>
    <property type="match status" value="1"/>
</dbReference>
<dbReference type="FunFam" id="1.10.287.130:FF:000001">
    <property type="entry name" value="Two-component sensor histidine kinase"/>
    <property type="match status" value="1"/>
</dbReference>
<evidence type="ECO:0000256" key="8">
    <source>
        <dbReference type="ARBA" id="ARBA00022741"/>
    </source>
</evidence>
<evidence type="ECO:0000256" key="4">
    <source>
        <dbReference type="ARBA" id="ARBA00022475"/>
    </source>
</evidence>
<evidence type="ECO:0000256" key="2">
    <source>
        <dbReference type="ARBA" id="ARBA00004651"/>
    </source>
</evidence>
<evidence type="ECO:0000256" key="12">
    <source>
        <dbReference type="ARBA" id="ARBA00023012"/>
    </source>
</evidence>
<reference evidence="18 19" key="3">
    <citation type="journal article" name="Genome Announc.">
        <title>Improved Draft Genome Sequence of Clostridium pasteurianum Strain ATCC 6013 (DSM 525) Using a Hybrid Next-Generation Sequencing Approach.</title>
        <authorList>
            <person name="Pyne M.E."/>
            <person name="Utturkar S."/>
            <person name="Brown S.D."/>
            <person name="Moo-Young M."/>
            <person name="Chung D.A."/>
            <person name="Chou C.P."/>
        </authorList>
    </citation>
    <scope>NUCLEOTIDE SEQUENCE [LARGE SCALE GENOMIC DNA]</scope>
    <source>
        <strain evidence="18 19">ATCC 6013</strain>
    </source>
</reference>
<dbReference type="RefSeq" id="WP_004455208.1">
    <property type="nucleotide sequence ID" value="NZ_ANZB01000001.1"/>
</dbReference>
<dbReference type="KEGG" id="cpae:CPAST_c05200"/>
<dbReference type="Pfam" id="PF00512">
    <property type="entry name" value="HisKA"/>
    <property type="match status" value="1"/>
</dbReference>
<evidence type="ECO:0000256" key="3">
    <source>
        <dbReference type="ARBA" id="ARBA00012438"/>
    </source>
</evidence>
<keyword evidence="8" id="KW-0547">Nucleotide-binding</keyword>
<name>A0A0H3J6N8_CLOPA</name>
<evidence type="ECO:0000313" key="17">
    <source>
        <dbReference type="EMBL" id="AJA50608.1"/>
    </source>
</evidence>
<dbReference type="InterPro" id="IPR003661">
    <property type="entry name" value="HisK_dim/P_dom"/>
</dbReference>
<feature type="transmembrane region" description="Helical" evidence="14">
    <location>
        <begin position="166"/>
        <end position="189"/>
    </location>
</feature>
<dbReference type="Gene3D" id="6.10.340.10">
    <property type="match status" value="1"/>
</dbReference>
<organism evidence="17 20">
    <name type="scientific">Clostridium pasteurianum DSM 525 = ATCC 6013</name>
    <dbReference type="NCBI Taxonomy" id="1262449"/>
    <lineage>
        <taxon>Bacteria</taxon>
        <taxon>Bacillati</taxon>
        <taxon>Bacillota</taxon>
        <taxon>Clostridia</taxon>
        <taxon>Eubacteriales</taxon>
        <taxon>Clostridiaceae</taxon>
        <taxon>Clostridium</taxon>
    </lineage>
</organism>
<dbReference type="SMART" id="SM00388">
    <property type="entry name" value="HisKA"/>
    <property type="match status" value="1"/>
</dbReference>
<dbReference type="CDD" id="cd00082">
    <property type="entry name" value="HisKA"/>
    <property type="match status" value="1"/>
</dbReference>
<dbReference type="Proteomes" id="UP000028042">
    <property type="component" value="Unassembled WGS sequence"/>
</dbReference>
<dbReference type="Pfam" id="PF02518">
    <property type="entry name" value="HATPase_c"/>
    <property type="match status" value="1"/>
</dbReference>
<dbReference type="PROSITE" id="PS50109">
    <property type="entry name" value="HIS_KIN"/>
    <property type="match status" value="1"/>
</dbReference>
<dbReference type="PATRIC" id="fig|1262449.3.peg.415"/>
<gene>
    <name evidence="17" type="primary">walK1</name>
    <name evidence="17" type="ORF">CLPA_c05200</name>
    <name evidence="18" type="ORF">CP6013_02628</name>
</gene>
<dbReference type="SUPFAM" id="SSF55874">
    <property type="entry name" value="ATPase domain of HSP90 chaperone/DNA topoisomerase II/histidine kinase"/>
    <property type="match status" value="1"/>
</dbReference>
<evidence type="ECO:0000256" key="6">
    <source>
        <dbReference type="ARBA" id="ARBA00022679"/>
    </source>
</evidence>
<dbReference type="PANTHER" id="PTHR45528:SF1">
    <property type="entry name" value="SENSOR HISTIDINE KINASE CPXA"/>
    <property type="match status" value="1"/>
</dbReference>
<dbReference type="InterPro" id="IPR003660">
    <property type="entry name" value="HAMP_dom"/>
</dbReference>
<evidence type="ECO:0000256" key="9">
    <source>
        <dbReference type="ARBA" id="ARBA00022777"/>
    </source>
</evidence>
<keyword evidence="6 17" id="KW-0808">Transferase</keyword>
<feature type="transmembrane region" description="Helical" evidence="14">
    <location>
        <begin position="7"/>
        <end position="32"/>
    </location>
</feature>
<dbReference type="GeneID" id="93072749"/>
<evidence type="ECO:0000256" key="10">
    <source>
        <dbReference type="ARBA" id="ARBA00022840"/>
    </source>
</evidence>
<dbReference type="EMBL" id="CP009268">
    <property type="protein sequence ID" value="AJA50608.1"/>
    <property type="molecule type" value="Genomic_DNA"/>
</dbReference>
<dbReference type="InterPro" id="IPR005467">
    <property type="entry name" value="His_kinase_dom"/>
</dbReference>
<dbReference type="Proteomes" id="UP000030905">
    <property type="component" value="Chromosome"/>
</dbReference>
<evidence type="ECO:0000313" key="20">
    <source>
        <dbReference type="Proteomes" id="UP000030905"/>
    </source>
</evidence>
<reference evidence="18" key="2">
    <citation type="submission" date="2015-10" db="EMBL/GenBank/DDBJ databases">
        <title>Improved Draft Genome Sequence of Clostridium pasteurianum Strain ATCC 6013 (DSM 525) Using a Hybrid Next-Generation Sequencing Approach.</title>
        <authorList>
            <person name="Pyne M.E."/>
            <person name="Utturkar S.M."/>
            <person name="Brown S.D."/>
            <person name="Moo-Young M."/>
            <person name="Chung D.A."/>
            <person name="Chou P.C."/>
        </authorList>
    </citation>
    <scope>NUCLEOTIDE SEQUENCE</scope>
    <source>
        <strain evidence="18">ATCC 6013</strain>
    </source>
</reference>
<dbReference type="SUPFAM" id="SSF47384">
    <property type="entry name" value="Homodimeric domain of signal transducing histidine kinase"/>
    <property type="match status" value="1"/>
</dbReference>
<evidence type="ECO:0000259" key="15">
    <source>
        <dbReference type="PROSITE" id="PS50109"/>
    </source>
</evidence>
<dbReference type="SMART" id="SM00304">
    <property type="entry name" value="HAMP"/>
    <property type="match status" value="1"/>
</dbReference>
<dbReference type="Pfam" id="PF00672">
    <property type="entry name" value="HAMP"/>
    <property type="match status" value="1"/>
</dbReference>
<evidence type="ECO:0000256" key="1">
    <source>
        <dbReference type="ARBA" id="ARBA00000085"/>
    </source>
</evidence>
<feature type="domain" description="Histidine kinase" evidence="15">
    <location>
        <begin position="258"/>
        <end position="476"/>
    </location>
</feature>
<dbReference type="InterPro" id="IPR036097">
    <property type="entry name" value="HisK_dim/P_sf"/>
</dbReference>
<dbReference type="PROSITE" id="PS50885">
    <property type="entry name" value="HAMP"/>
    <property type="match status" value="1"/>
</dbReference>
<dbReference type="KEGG" id="cpat:CLPA_c05200"/>
<keyword evidence="11 14" id="KW-1133">Transmembrane helix</keyword>
<sequence length="476" mass="54476">MDIKRRLIIYNTLTIIIPLIITAITAFILTFVSSEFLGKTIGYNNFKKVTFINSELLNMTKDIAKSDNKSIEDEHFKSYLESKLAITQGKIIINKNGIVLYSSKDINNISLENTLQQSRDKSRDPIFINDTYYSISSFPIEFKDKSTGNVIFLTPIGKDSGFFKRFIIYVLIAFFASYTLVSIIVSYALSKKILLPISLLKKAADEIKNGNLDSEIVESGDKEIRELCSNFEEMRIKLKDSIHMKTKYDDNRKMLVSSISHDLKTPLTSIEGYVQGILDGVANSPEKLEHYLKTINVKTKQMDSMINDLLLYSKLDLGQIPFNFEKTDIDEYFSYCVEESYVILKHSNIDIKLENHLDNSKYFLIDRERFRRVILNILDNSRKYMNKDRGEITIFIRENNLSIIIEIRDNGSGIDEENTNKIFDRFYRSDSARSNAKGSGLGLAIAKQIVEGHKGKIWANSHKDQGTSIIISLAKI</sequence>